<evidence type="ECO:0000256" key="9">
    <source>
        <dbReference type="PROSITE-ProRule" id="PRU00169"/>
    </source>
</evidence>
<reference evidence="13" key="2">
    <citation type="journal article" date="2021" name="J Anim Sci Technol">
        <title>Complete genome sequence of Paenibacillus konkukensis sp. nov. SK3146 as a potential probiotic strain.</title>
        <authorList>
            <person name="Jung H.I."/>
            <person name="Park S."/>
            <person name="Niu K.M."/>
            <person name="Lee S.W."/>
            <person name="Kothari D."/>
            <person name="Yi K.J."/>
            <person name="Kim S.K."/>
        </authorList>
    </citation>
    <scope>NUCLEOTIDE SEQUENCE</scope>
    <source>
        <strain evidence="13">SK3146</strain>
    </source>
</reference>
<feature type="transmembrane region" description="Helical" evidence="10">
    <location>
        <begin position="367"/>
        <end position="388"/>
    </location>
</feature>
<dbReference type="Pfam" id="PF06580">
    <property type="entry name" value="His_kinase"/>
    <property type="match status" value="1"/>
</dbReference>
<feature type="domain" description="Histidine kinase" evidence="11">
    <location>
        <begin position="444"/>
        <end position="661"/>
    </location>
</feature>
<dbReference type="InterPro" id="IPR003661">
    <property type="entry name" value="HisK_dim/P_dom"/>
</dbReference>
<dbReference type="SMART" id="SM00448">
    <property type="entry name" value="REC"/>
    <property type="match status" value="1"/>
</dbReference>
<keyword evidence="5" id="KW-0547">Nucleotide-binding</keyword>
<evidence type="ECO:0000256" key="6">
    <source>
        <dbReference type="ARBA" id="ARBA00022777"/>
    </source>
</evidence>
<dbReference type="InterPro" id="IPR010559">
    <property type="entry name" value="Sig_transdc_His_kin_internal"/>
</dbReference>
<proteinExistence type="predicted"/>
<dbReference type="InterPro" id="IPR008979">
    <property type="entry name" value="Galactose-bd-like_sf"/>
</dbReference>
<dbReference type="SMART" id="SM00388">
    <property type="entry name" value="HisKA"/>
    <property type="match status" value="1"/>
</dbReference>
<evidence type="ECO:0000256" key="5">
    <source>
        <dbReference type="ARBA" id="ARBA00022741"/>
    </source>
</evidence>
<dbReference type="InterPro" id="IPR036890">
    <property type="entry name" value="HATPase_C_sf"/>
</dbReference>
<dbReference type="Gene3D" id="1.10.287.130">
    <property type="match status" value="1"/>
</dbReference>
<feature type="domain" description="Response regulatory" evidence="12">
    <location>
        <begin position="698"/>
        <end position="816"/>
    </location>
</feature>
<dbReference type="PRINTS" id="PR00344">
    <property type="entry name" value="BCTRLSENSOR"/>
</dbReference>
<feature type="transmembrane region" description="Helical" evidence="10">
    <location>
        <begin position="308"/>
        <end position="325"/>
    </location>
</feature>
<keyword evidence="6" id="KW-0418">Kinase</keyword>
<keyword evidence="8" id="KW-0902">Two-component regulatory system</keyword>
<keyword evidence="10" id="KW-0812">Transmembrane</keyword>
<gene>
    <name evidence="13" type="primary">arcB</name>
    <name evidence="13" type="ORF">SK3146_03924</name>
</gene>
<feature type="transmembrane region" description="Helical" evidence="10">
    <location>
        <begin position="331"/>
        <end position="355"/>
    </location>
</feature>
<dbReference type="PANTHER" id="PTHR43547:SF2">
    <property type="entry name" value="HYBRID SIGNAL TRANSDUCTION HISTIDINE KINASE C"/>
    <property type="match status" value="1"/>
</dbReference>
<dbReference type="EMBL" id="CP027059">
    <property type="protein sequence ID" value="UQZ84669.1"/>
    <property type="molecule type" value="Genomic_DNA"/>
</dbReference>
<evidence type="ECO:0000256" key="8">
    <source>
        <dbReference type="ARBA" id="ARBA00023012"/>
    </source>
</evidence>
<keyword evidence="7" id="KW-0067">ATP-binding</keyword>
<reference evidence="13" key="1">
    <citation type="submission" date="2018-02" db="EMBL/GenBank/DDBJ databases">
        <authorList>
            <person name="Kim S.-K."/>
            <person name="Jung H.-I."/>
            <person name="Lee S.-W."/>
        </authorList>
    </citation>
    <scope>NUCLEOTIDE SEQUENCE</scope>
    <source>
        <strain evidence="13">SK3146</strain>
    </source>
</reference>
<dbReference type="Pfam" id="PF02518">
    <property type="entry name" value="HATPase_c"/>
    <property type="match status" value="2"/>
</dbReference>
<feature type="transmembrane region" description="Helical" evidence="10">
    <location>
        <begin position="400"/>
        <end position="421"/>
    </location>
</feature>
<evidence type="ECO:0000256" key="1">
    <source>
        <dbReference type="ARBA" id="ARBA00000085"/>
    </source>
</evidence>
<dbReference type="Pfam" id="PF00512">
    <property type="entry name" value="HisKA"/>
    <property type="match status" value="1"/>
</dbReference>
<protein>
    <recommendedName>
        <fullName evidence="2">histidine kinase</fullName>
        <ecNumber evidence="2">2.7.13.3</ecNumber>
    </recommendedName>
</protein>
<feature type="domain" description="Histidine kinase" evidence="11">
    <location>
        <begin position="928"/>
        <end position="1026"/>
    </location>
</feature>
<sequence length="1036" mass="116592">MNIWSNRRLFGIMLLFTLSILVFISIYVESMPNRQAMPAKKGVLDLTGWDFQSQGRVTLDGEWEFYEGELLEPSSFNGKVRPEAAYLTVPGTWRGQTPEGGMSRKGFGTYRLTVKLDDSVDMLGLKVASVRMSHRLYIDGRLLGSSGVPAADPAAHRPANTPYSTFFHTENHDLEIMIQAANYDYVTGGIVNSIQLGLPADIAQLAAIQLGADIAAILVLGMFGAYHLSFYFLGRREKTYLLSGLYLLSLLLCQLLFGEKLLQRTFPELPFGFFYKLLEIGEFLSGIFSTMFFCTIDTRLMSPRQMKWMIAPMVVYVAAAILLPYDVITEVKYVCVLYLGVVGLYMIGRMVYLYGVKRQDSLERSELALFFGAIFGLICFLVDGILYSENVLKSDIMGKLGIIGFIICMNVLLALRFANAYEKSKTLSRQMTALNERKDEFLTQTSHEIKTPLHGIMNIVSHLLEEEGSPLSSHQRQNLLLVKDISVKLSMLIHDLIDVSRLKHGELRLQPAAVDMKPLVQIVFDVLRFELEGKQVQLDNRVGDDIWVQADENRLRQVMYNLVHNAMKHTSKGRIQVRSRVDGEKIIIFVEDTGTGIRAEKLESIFLEQHDEHRFSDSYSGMGVGLYISRSLIERMQGEIWVDWSEEGRGARIAFSLPAAQQPAGCSDAARAGMLRYGEERVEQPQAVQDALGQQGHTILVVDDEAANVHILFNILRRHHYNVVVAFSAKEALEKVHKHSAVIDLILLDVMMPEISGIELCRMLRKQYSVLDLPIIFATVKDSPQDIALGYRAGANDYITKPFDAQTLTARIQTLISRKISLQEAVRHEQAFHQAQIKPHFLYNALSSVISFCYTDGEKAAHLLTMLSQYLRYILDAGRPTSFVPLHRELELVEAYVEIEKARFGERFDFFIVVEDGVEMHSVPSLCIQPFVENAIRHGLFEKEEHGTVLLQIETVGETMVIIIEDDGVGMTDQPAEPVSETRHRRRGIGIPNIRKRFEGIPGATLQISSEPGRGTKVRMQLPLTDFGELEGAAIS</sequence>
<dbReference type="Gene3D" id="3.40.50.2300">
    <property type="match status" value="1"/>
</dbReference>
<dbReference type="PROSITE" id="PS50110">
    <property type="entry name" value="RESPONSE_REGULATORY"/>
    <property type="match status" value="1"/>
</dbReference>
<keyword evidence="4 13" id="KW-0808">Transferase</keyword>
<dbReference type="PANTHER" id="PTHR43547">
    <property type="entry name" value="TWO-COMPONENT HISTIDINE KINASE"/>
    <property type="match status" value="1"/>
</dbReference>
<feature type="transmembrane region" description="Helical" evidence="10">
    <location>
        <begin position="240"/>
        <end position="257"/>
    </location>
</feature>
<dbReference type="Pfam" id="PF07695">
    <property type="entry name" value="7TMR-DISM_7TM"/>
    <property type="match status" value="1"/>
</dbReference>
<name>A0ABY4RQC0_9BACL</name>
<evidence type="ECO:0000256" key="7">
    <source>
        <dbReference type="ARBA" id="ARBA00022840"/>
    </source>
</evidence>
<dbReference type="InterPro" id="IPR011623">
    <property type="entry name" value="7TMR_DISM_rcpt_extracell_dom1"/>
</dbReference>
<keyword evidence="14" id="KW-1185">Reference proteome</keyword>
<accession>A0ABY4RQC0</accession>
<dbReference type="SUPFAM" id="SSF52172">
    <property type="entry name" value="CheY-like"/>
    <property type="match status" value="1"/>
</dbReference>
<evidence type="ECO:0000313" key="14">
    <source>
        <dbReference type="Proteomes" id="UP001057134"/>
    </source>
</evidence>
<organism evidence="13 14">
    <name type="scientific">Paenibacillus konkukensis</name>
    <dbReference type="NCBI Taxonomy" id="2020716"/>
    <lineage>
        <taxon>Bacteria</taxon>
        <taxon>Bacillati</taxon>
        <taxon>Bacillota</taxon>
        <taxon>Bacilli</taxon>
        <taxon>Bacillales</taxon>
        <taxon>Paenibacillaceae</taxon>
        <taxon>Paenibacillus</taxon>
    </lineage>
</organism>
<evidence type="ECO:0000259" key="11">
    <source>
        <dbReference type="PROSITE" id="PS50109"/>
    </source>
</evidence>
<evidence type="ECO:0000313" key="13">
    <source>
        <dbReference type="EMBL" id="UQZ84669.1"/>
    </source>
</evidence>
<evidence type="ECO:0000256" key="4">
    <source>
        <dbReference type="ARBA" id="ARBA00022679"/>
    </source>
</evidence>
<dbReference type="SUPFAM" id="SSF55874">
    <property type="entry name" value="ATPase domain of HSP90 chaperone/DNA topoisomerase II/histidine kinase"/>
    <property type="match status" value="2"/>
</dbReference>
<feature type="transmembrane region" description="Helical" evidence="10">
    <location>
        <begin position="9"/>
        <end position="28"/>
    </location>
</feature>
<keyword evidence="10" id="KW-1133">Transmembrane helix</keyword>
<dbReference type="SUPFAM" id="SSF49785">
    <property type="entry name" value="Galactose-binding domain-like"/>
    <property type="match status" value="1"/>
</dbReference>
<dbReference type="SUPFAM" id="SSF47384">
    <property type="entry name" value="Homodimeric domain of signal transducing histidine kinase"/>
    <property type="match status" value="1"/>
</dbReference>
<dbReference type="InterPro" id="IPR036097">
    <property type="entry name" value="HisK_dim/P_sf"/>
</dbReference>
<dbReference type="PROSITE" id="PS50109">
    <property type="entry name" value="HIS_KIN"/>
    <property type="match status" value="2"/>
</dbReference>
<dbReference type="InterPro" id="IPR001789">
    <property type="entry name" value="Sig_transdc_resp-reg_receiver"/>
</dbReference>
<comment type="catalytic activity">
    <reaction evidence="1">
        <text>ATP + protein L-histidine = ADP + protein N-phospho-L-histidine.</text>
        <dbReference type="EC" id="2.7.13.3"/>
    </reaction>
</comment>
<dbReference type="Pfam" id="PF00072">
    <property type="entry name" value="Response_reg"/>
    <property type="match status" value="1"/>
</dbReference>
<dbReference type="GO" id="GO:0004673">
    <property type="term" value="F:protein histidine kinase activity"/>
    <property type="evidence" value="ECO:0007669"/>
    <property type="project" value="UniProtKB-EC"/>
</dbReference>
<dbReference type="InterPro" id="IPR005467">
    <property type="entry name" value="His_kinase_dom"/>
</dbReference>
<dbReference type="CDD" id="cd17574">
    <property type="entry name" value="REC_OmpR"/>
    <property type="match status" value="1"/>
</dbReference>
<dbReference type="InterPro" id="IPR011006">
    <property type="entry name" value="CheY-like_superfamily"/>
</dbReference>
<dbReference type="Gene3D" id="3.30.565.10">
    <property type="entry name" value="Histidine kinase-like ATPase, C-terminal domain"/>
    <property type="match status" value="2"/>
</dbReference>
<feature type="transmembrane region" description="Helical" evidence="10">
    <location>
        <begin position="277"/>
        <end position="296"/>
    </location>
</feature>
<feature type="transmembrane region" description="Helical" evidence="10">
    <location>
        <begin position="214"/>
        <end position="233"/>
    </location>
</feature>
<evidence type="ECO:0000256" key="3">
    <source>
        <dbReference type="ARBA" id="ARBA00022553"/>
    </source>
</evidence>
<evidence type="ECO:0000256" key="10">
    <source>
        <dbReference type="SAM" id="Phobius"/>
    </source>
</evidence>
<evidence type="ECO:0000259" key="12">
    <source>
        <dbReference type="PROSITE" id="PS50110"/>
    </source>
</evidence>
<keyword evidence="10" id="KW-0472">Membrane</keyword>
<dbReference type="InterPro" id="IPR004358">
    <property type="entry name" value="Sig_transdc_His_kin-like_C"/>
</dbReference>
<feature type="modified residue" description="4-aspartylphosphate" evidence="9">
    <location>
        <position position="749"/>
    </location>
</feature>
<dbReference type="Gene3D" id="2.60.120.260">
    <property type="entry name" value="Galactose-binding domain-like"/>
    <property type="match status" value="1"/>
</dbReference>
<dbReference type="InterPro" id="IPR003594">
    <property type="entry name" value="HATPase_dom"/>
</dbReference>
<dbReference type="CDD" id="cd00082">
    <property type="entry name" value="HisKA"/>
    <property type="match status" value="1"/>
</dbReference>
<evidence type="ECO:0000256" key="2">
    <source>
        <dbReference type="ARBA" id="ARBA00012438"/>
    </source>
</evidence>
<keyword evidence="3 9" id="KW-0597">Phosphoprotein</keyword>
<dbReference type="Proteomes" id="UP001057134">
    <property type="component" value="Chromosome"/>
</dbReference>
<dbReference type="SMART" id="SM00387">
    <property type="entry name" value="HATPase_c"/>
    <property type="match status" value="2"/>
</dbReference>
<dbReference type="EC" id="2.7.13.3" evidence="2"/>